<evidence type="ECO:0000259" key="3">
    <source>
        <dbReference type="Pfam" id="PF00326"/>
    </source>
</evidence>
<evidence type="ECO:0000256" key="2">
    <source>
        <dbReference type="SAM" id="SignalP"/>
    </source>
</evidence>
<proteinExistence type="predicted"/>
<gene>
    <name evidence="4" type="ORF">EPA99_02100</name>
</gene>
<dbReference type="Pfam" id="PF00326">
    <property type="entry name" value="Peptidase_S9"/>
    <property type="match status" value="1"/>
</dbReference>
<feature type="signal peptide" evidence="2">
    <location>
        <begin position="1"/>
        <end position="20"/>
    </location>
</feature>
<accession>A0A4Q1K229</accession>
<evidence type="ECO:0000313" key="5">
    <source>
        <dbReference type="Proteomes" id="UP000289784"/>
    </source>
</evidence>
<dbReference type="InterPro" id="IPR001375">
    <property type="entry name" value="Peptidase_S9_cat"/>
</dbReference>
<dbReference type="EMBL" id="SAWZ01000001">
    <property type="protein sequence ID" value="RXR08636.1"/>
    <property type="molecule type" value="Genomic_DNA"/>
</dbReference>
<dbReference type="Gene3D" id="3.40.50.1820">
    <property type="entry name" value="alpha/beta hydrolase"/>
    <property type="match status" value="1"/>
</dbReference>
<feature type="chain" id="PRO_5020722430" evidence="2">
    <location>
        <begin position="21"/>
        <end position="263"/>
    </location>
</feature>
<name>A0A4Q1K229_9GAMM</name>
<comment type="caution">
    <text evidence="4">The sequence shown here is derived from an EMBL/GenBank/DDBJ whole genome shotgun (WGS) entry which is preliminary data.</text>
</comment>
<sequence>MRLWILSLPFLLLLAGCASQRLPPGAGHFIARSVNVGGQPVRYRVFVPATAVLAAGPPPMVLFLHGSGERGSNNRSQTRAGLGPYLREHAMTFPALVVFPQVPDDEAWTGRNIEVALAALDAATAEFGGDRTRTYATGMSMGGYGTWEVALTQPHRFAALVPVCGAVYPPPEESRDLRVTLVDGQADPYTSIAQRLRHVPVWMFHGAEDDVVPPRDDQRLFAAFRANAGTARYTEYPDGNHNAWDDAYADPRLWSWLFRQHTP</sequence>
<organism evidence="4 5">
    <name type="scientific">Pseudoxanthomonas composti</name>
    <dbReference type="NCBI Taxonomy" id="2137479"/>
    <lineage>
        <taxon>Bacteria</taxon>
        <taxon>Pseudomonadati</taxon>
        <taxon>Pseudomonadota</taxon>
        <taxon>Gammaproteobacteria</taxon>
        <taxon>Lysobacterales</taxon>
        <taxon>Lysobacteraceae</taxon>
        <taxon>Pseudoxanthomonas</taxon>
    </lineage>
</organism>
<dbReference type="InterPro" id="IPR050955">
    <property type="entry name" value="Plant_Biomass_Hydrol_Est"/>
</dbReference>
<dbReference type="OrthoDB" id="9764953at2"/>
<evidence type="ECO:0000256" key="1">
    <source>
        <dbReference type="ARBA" id="ARBA00022729"/>
    </source>
</evidence>
<dbReference type="Proteomes" id="UP000289784">
    <property type="component" value="Unassembled WGS sequence"/>
</dbReference>
<dbReference type="SUPFAM" id="SSF53474">
    <property type="entry name" value="alpha/beta-Hydrolases"/>
    <property type="match status" value="1"/>
</dbReference>
<keyword evidence="5" id="KW-1185">Reference proteome</keyword>
<feature type="domain" description="Peptidase S9 prolyl oligopeptidase catalytic" evidence="3">
    <location>
        <begin position="111"/>
        <end position="167"/>
    </location>
</feature>
<dbReference type="InterPro" id="IPR029058">
    <property type="entry name" value="AB_hydrolase_fold"/>
</dbReference>
<evidence type="ECO:0000313" key="4">
    <source>
        <dbReference type="EMBL" id="RXR08636.1"/>
    </source>
</evidence>
<keyword evidence="1 2" id="KW-0732">Signal</keyword>
<dbReference type="PANTHER" id="PTHR43037">
    <property type="entry name" value="UNNAMED PRODUCT-RELATED"/>
    <property type="match status" value="1"/>
</dbReference>
<dbReference type="PANTHER" id="PTHR43037:SF1">
    <property type="entry name" value="BLL1128 PROTEIN"/>
    <property type="match status" value="1"/>
</dbReference>
<dbReference type="RefSeq" id="WP_129469527.1">
    <property type="nucleotide sequence ID" value="NZ_SAWZ01000001.1"/>
</dbReference>
<dbReference type="AlphaFoldDB" id="A0A4Q1K229"/>
<dbReference type="PROSITE" id="PS51257">
    <property type="entry name" value="PROKAR_LIPOPROTEIN"/>
    <property type="match status" value="1"/>
</dbReference>
<reference evidence="4 5" key="1">
    <citation type="submission" date="2019-01" db="EMBL/GenBank/DDBJ databases">
        <title>Pseudoxanthomonas composti sp. nov., isolated from compost.</title>
        <authorList>
            <person name="Yang G."/>
        </authorList>
    </citation>
    <scope>NUCLEOTIDE SEQUENCE [LARGE SCALE GENOMIC DNA]</scope>
    <source>
        <strain evidence="4 5">GSS15</strain>
    </source>
</reference>
<protein>
    <submittedName>
        <fullName evidence="4">Phospholipase</fullName>
    </submittedName>
</protein>